<name>A0AAW8JHE2_9GAMM</name>
<evidence type="ECO:0000313" key="2">
    <source>
        <dbReference type="EMBL" id="MDQ9071050.1"/>
    </source>
</evidence>
<accession>A0AAW8JHE2</accession>
<proteinExistence type="predicted"/>
<feature type="chain" id="PRO_5043667437" evidence="1">
    <location>
        <begin position="20"/>
        <end position="347"/>
    </location>
</feature>
<evidence type="ECO:0000256" key="1">
    <source>
        <dbReference type="SAM" id="SignalP"/>
    </source>
</evidence>
<organism evidence="2 3">
    <name type="scientific">Acinetobacter gerneri</name>
    <dbReference type="NCBI Taxonomy" id="202952"/>
    <lineage>
        <taxon>Bacteria</taxon>
        <taxon>Pseudomonadati</taxon>
        <taxon>Pseudomonadota</taxon>
        <taxon>Gammaproteobacteria</taxon>
        <taxon>Moraxellales</taxon>
        <taxon>Moraxellaceae</taxon>
        <taxon>Acinetobacter</taxon>
    </lineage>
</organism>
<feature type="signal peptide" evidence="1">
    <location>
        <begin position="1"/>
        <end position="19"/>
    </location>
</feature>
<gene>
    <name evidence="2" type="ORF">RFH51_06210</name>
</gene>
<dbReference type="EMBL" id="JAVIDA010000006">
    <property type="protein sequence ID" value="MDQ9071050.1"/>
    <property type="molecule type" value="Genomic_DNA"/>
</dbReference>
<comment type="caution">
    <text evidence="2">The sequence shown here is derived from an EMBL/GenBank/DDBJ whole genome shotgun (WGS) entry which is preliminary data.</text>
</comment>
<evidence type="ECO:0000313" key="3">
    <source>
        <dbReference type="Proteomes" id="UP001243195"/>
    </source>
</evidence>
<sequence>MTHARILSACLLLPLCISACSKQDRTTYIPDKKDQLSKRIDLSSAQRPIVIHGQSIAALEGAPSIDETILQDFQNYIADRKGAKGSFLDLRKQLKLQPDQMLLFGVRSKVQKDTPFVDLSNTDLFSRANTLAIEHLALLKRSSVPEKDPYETTAAYQQRVLTEQQRTQKLTVKSNVDLGRIEDALNFSSRGLELPDSFDALSRIDYDADQALLTVQTSVPQVRAVELERYDPAAQFQLFSFQVNASAEQAKDIIGIFDARGLAPVYIAFVLDYQPNGIQINRIVLMEYLGIEQEFKLLAQLMPKQIKVQTLNTRLDVLHEQSIALQHLIPFQFGLSARTTQLKQGEI</sequence>
<protein>
    <submittedName>
        <fullName evidence="2">Uncharacterized protein</fullName>
    </submittedName>
</protein>
<dbReference type="AlphaFoldDB" id="A0AAW8JHE2"/>
<keyword evidence="1" id="KW-0732">Signal</keyword>
<dbReference type="RefSeq" id="WP_308955557.1">
    <property type="nucleotide sequence ID" value="NZ_JAVICY010000005.1"/>
</dbReference>
<reference evidence="2" key="1">
    <citation type="submission" date="2023-08" db="EMBL/GenBank/DDBJ databases">
        <title>Emergence of clinically-relevant ST2 carbapenem-resistant Acinetobacter baumannii strains in hospital sewages in Zhejiang, East of China.</title>
        <authorList>
            <person name="Kaichao C."/>
            <person name="Zhang R."/>
        </authorList>
    </citation>
    <scope>NUCLEOTIDE SEQUENCE</scope>
    <source>
        <strain evidence="2">M-SY-60</strain>
    </source>
</reference>
<dbReference type="Proteomes" id="UP001243195">
    <property type="component" value="Unassembled WGS sequence"/>
</dbReference>